<dbReference type="InterPro" id="IPR011013">
    <property type="entry name" value="Gal_mutarotase_sf_dom"/>
</dbReference>
<sequence>MGSWTQFESEGYLSWVGQTNGISLTVIPALGSKVASLVNRKTNREWLWRSGKPLGNTGYGSSFTTGDESGWDEMFPSINQCFYPEKPWQNQMIPDHGEVWSLEWSSQCVEDELYCRVNGVHFPYTLEKVYSFAEEDTLRIDYCVKNHSLSPFSFLWAAHPLFQVREGMILNVPSDMTQIEISYSEQQRLGVFNDRKSWPLIQTDYGSVDLSLIEPAKGKFAEKYYFADKVKHGWAQLSDPATGEAVTLRFPPEQVPYLAIWANYGGYGGHYHFAIEPATGKMDDLAHAMGQNETATVEALGEYRWFIEVSIK</sequence>
<evidence type="ECO:0008006" key="3">
    <source>
        <dbReference type="Google" id="ProtNLM"/>
    </source>
</evidence>
<dbReference type="SUPFAM" id="SSF74650">
    <property type="entry name" value="Galactose mutarotase-like"/>
    <property type="match status" value="1"/>
</dbReference>
<organism evidence="1 2">
    <name type="scientific">Paenibacillus alginolyticus</name>
    <dbReference type="NCBI Taxonomy" id="59839"/>
    <lineage>
        <taxon>Bacteria</taxon>
        <taxon>Bacillati</taxon>
        <taxon>Bacillota</taxon>
        <taxon>Bacilli</taxon>
        <taxon>Bacillales</taxon>
        <taxon>Paenibacillaceae</taxon>
        <taxon>Paenibacillus</taxon>
    </lineage>
</organism>
<proteinExistence type="predicted"/>
<dbReference type="Gene3D" id="2.70.98.10">
    <property type="match status" value="1"/>
</dbReference>
<dbReference type="Proteomes" id="UP001527099">
    <property type="component" value="Unassembled WGS sequence"/>
</dbReference>
<evidence type="ECO:0000313" key="2">
    <source>
        <dbReference type="Proteomes" id="UP001527099"/>
    </source>
</evidence>
<protein>
    <recommendedName>
        <fullName evidence="3">Galactose mutarotase</fullName>
    </recommendedName>
</protein>
<dbReference type="EMBL" id="JAMDMX010000082">
    <property type="protein sequence ID" value="MCY9695896.1"/>
    <property type="molecule type" value="Genomic_DNA"/>
</dbReference>
<reference evidence="1 2" key="1">
    <citation type="submission" date="2022-05" db="EMBL/GenBank/DDBJ databases">
        <title>Genome Sequencing of Bee-Associated Microbes.</title>
        <authorList>
            <person name="Dunlap C."/>
        </authorList>
    </citation>
    <scope>NUCLEOTIDE SEQUENCE [LARGE SCALE GENOMIC DNA]</scope>
    <source>
        <strain evidence="1 2">NRRL B-14421</strain>
    </source>
</reference>
<gene>
    <name evidence="1" type="ORF">M5X19_23760</name>
</gene>
<keyword evidence="2" id="KW-1185">Reference proteome</keyword>
<dbReference type="InterPro" id="IPR014718">
    <property type="entry name" value="GH-type_carb-bd"/>
</dbReference>
<name>A0ABT4GI83_9BACL</name>
<accession>A0ABT4GI83</accession>
<dbReference type="RefSeq" id="WP_268617060.1">
    <property type="nucleotide sequence ID" value="NZ_JAMDMX010000082.1"/>
</dbReference>
<comment type="caution">
    <text evidence="1">The sequence shown here is derived from an EMBL/GenBank/DDBJ whole genome shotgun (WGS) entry which is preliminary data.</text>
</comment>
<evidence type="ECO:0000313" key="1">
    <source>
        <dbReference type="EMBL" id="MCY9695896.1"/>
    </source>
</evidence>